<reference evidence="2 3" key="1">
    <citation type="journal article" date="2017" name="Antonie Van Leeuwenhoek">
        <title>Rhizobium rhizosphaerae sp. nov., a novel species isolated from rice rhizosphere.</title>
        <authorList>
            <person name="Zhao J.J."/>
            <person name="Zhang J."/>
            <person name="Zhang R.J."/>
            <person name="Zhang C.W."/>
            <person name="Yin H.Q."/>
            <person name="Zhang X.X."/>
        </authorList>
    </citation>
    <scope>NUCLEOTIDE SEQUENCE [LARGE SCALE GENOMIC DNA]</scope>
    <source>
        <strain evidence="2 3">BSs20135</strain>
    </source>
</reference>
<gene>
    <name evidence="2" type="ORF">GARC_1522</name>
</gene>
<evidence type="ECO:0008006" key="4">
    <source>
        <dbReference type="Google" id="ProtNLM"/>
    </source>
</evidence>
<keyword evidence="3" id="KW-1185">Reference proteome</keyword>
<dbReference type="Pfam" id="PF03334">
    <property type="entry name" value="PhaG_MnhG_YufB"/>
    <property type="match status" value="1"/>
</dbReference>
<dbReference type="PANTHER" id="PTHR34703">
    <property type="entry name" value="ANTIPORTER SUBUNIT MNHG2-RELATED"/>
    <property type="match status" value="1"/>
</dbReference>
<protein>
    <recommendedName>
        <fullName evidence="4">Sodium:proton antiporter</fullName>
    </recommendedName>
</protein>
<evidence type="ECO:0000256" key="1">
    <source>
        <dbReference type="SAM" id="Phobius"/>
    </source>
</evidence>
<feature type="transmembrane region" description="Helical" evidence="1">
    <location>
        <begin position="7"/>
        <end position="30"/>
    </location>
</feature>
<evidence type="ECO:0000313" key="3">
    <source>
        <dbReference type="Proteomes" id="UP000006327"/>
    </source>
</evidence>
<comment type="caution">
    <text evidence="2">The sequence shown here is derived from an EMBL/GenBank/DDBJ whole genome shotgun (WGS) entry which is preliminary data.</text>
</comment>
<organism evidence="2 3">
    <name type="scientific">Paraglaciecola arctica BSs20135</name>
    <dbReference type="NCBI Taxonomy" id="493475"/>
    <lineage>
        <taxon>Bacteria</taxon>
        <taxon>Pseudomonadati</taxon>
        <taxon>Pseudomonadota</taxon>
        <taxon>Gammaproteobacteria</taxon>
        <taxon>Alteromonadales</taxon>
        <taxon>Alteromonadaceae</taxon>
        <taxon>Paraglaciecola</taxon>
    </lineage>
</organism>
<accession>K6Z4Z8</accession>
<dbReference type="STRING" id="493475.GARC_1522"/>
<dbReference type="Proteomes" id="UP000006327">
    <property type="component" value="Unassembled WGS sequence"/>
</dbReference>
<sequence length="105" mass="11270">MELLLDLISAVCFILGALLILSGGVGILRFPDFFTRMHAAGITETLATSLILIGLMLIAGWGLVLFKLVLILLFILLTSPTASHALAKSALHGKLKPILHNEHSK</sequence>
<dbReference type="eggNOG" id="COG1320">
    <property type="taxonomic scope" value="Bacteria"/>
</dbReference>
<keyword evidence="1" id="KW-0472">Membrane</keyword>
<evidence type="ECO:0000313" key="2">
    <source>
        <dbReference type="EMBL" id="GAC18495.1"/>
    </source>
</evidence>
<proteinExistence type="predicted"/>
<dbReference type="AlphaFoldDB" id="K6Z4Z8"/>
<dbReference type="EMBL" id="BAEO01000018">
    <property type="protein sequence ID" value="GAC18495.1"/>
    <property type="molecule type" value="Genomic_DNA"/>
</dbReference>
<keyword evidence="1" id="KW-1133">Transmembrane helix</keyword>
<dbReference type="GO" id="GO:0015385">
    <property type="term" value="F:sodium:proton antiporter activity"/>
    <property type="evidence" value="ECO:0007669"/>
    <property type="project" value="TreeGrafter"/>
</dbReference>
<name>K6Z4Z8_9ALTE</name>
<feature type="transmembrane region" description="Helical" evidence="1">
    <location>
        <begin position="50"/>
        <end position="77"/>
    </location>
</feature>
<dbReference type="OrthoDB" id="9813804at2"/>
<dbReference type="PANTHER" id="PTHR34703:SF1">
    <property type="entry name" value="ANTIPORTER SUBUNIT MNHG2-RELATED"/>
    <property type="match status" value="1"/>
</dbReference>
<dbReference type="NCBIfam" id="TIGR01300">
    <property type="entry name" value="CPA3_mnhG_phaG"/>
    <property type="match status" value="1"/>
</dbReference>
<keyword evidence="1" id="KW-0812">Transmembrane</keyword>
<dbReference type="InterPro" id="IPR005133">
    <property type="entry name" value="PhaG_MnhG_YufB"/>
</dbReference>